<dbReference type="InterPro" id="IPR025714">
    <property type="entry name" value="Methyltranfer_dom"/>
</dbReference>
<accession>A0A6P7FGC3</accession>
<reference evidence="2" key="2">
    <citation type="submission" date="2025-05" db="UniProtKB">
        <authorList>
            <consortium name="EnsemblMetazoa"/>
        </authorList>
    </citation>
    <scope>IDENTIFICATION</scope>
</reference>
<evidence type="ECO:0000259" key="1">
    <source>
        <dbReference type="Pfam" id="PF13679"/>
    </source>
</evidence>
<dbReference type="Pfam" id="PF13679">
    <property type="entry name" value="Methyltransf_32"/>
    <property type="match status" value="1"/>
</dbReference>
<protein>
    <submittedName>
        <fullName evidence="4">Glutathione S-transferase C-terminal domain-containing protein homolog</fullName>
    </submittedName>
</protein>
<dbReference type="InterPro" id="IPR029063">
    <property type="entry name" value="SAM-dependent_MTases_sf"/>
</dbReference>
<dbReference type="GO" id="GO:0005737">
    <property type="term" value="C:cytoplasm"/>
    <property type="evidence" value="ECO:0007669"/>
    <property type="project" value="TreeGrafter"/>
</dbReference>
<sequence>MTHATLYISAYLDSSDSFWIDIESLIVLFVYKIAKTDEVKLIIKSLLGKPAEPLIKVSSEGLNFNTNKTIPDIAKFVVWPAIVSANQVTAGVCSVTRSLIKRSPNNDIRNLLGFREACLFSCSETSIWTRFCEVDIVQTIKHILGNNCCIGEEFHLPSDIVRFEYHLSTPVRIHNIYKVARVKNKDKGIKSGIPTEELNIQHIFSEGPFMTLADVILYICYEVFLKNCPLDLIKGRIPLTLNWFKRMEESALSNSKFSITNNNIQAKSIFEPDFIRQSLYTADPSRHKPEKRIFTKQNDLDVAFDLLQPIKYDIVNEETPFGKEIDFNWLDVPLEANPNGGALPKSRADRKCEQLENLAKAVMKIAAQKRYSIVDFCSGSGHLGILLAALLPNCEIVLVENKERSLLRAKERIEKLGLTNVCIVQSNLDYFQGNFDIGVALHACGVATDLVIQNCINKKAHLVVCPCCYGGVRNCHHLTYPRSNQFKKLDLGLQNYLNLAHAADQTHDKENAKTEQGYFCMNAVDTDRRLYIESFGYKVHLGKLYPTSCTNKNNLLVGLTKDSF</sequence>
<dbReference type="InParanoid" id="A0A6P7FGC3"/>
<reference evidence="4" key="1">
    <citation type="submission" date="2025-04" db="UniProtKB">
        <authorList>
            <consortium name="RefSeq"/>
        </authorList>
    </citation>
    <scope>IDENTIFICATION</scope>
    <source>
        <tissue evidence="4">Whole insect</tissue>
    </source>
</reference>
<dbReference type="PANTHER" id="PTHR13369:SF0">
    <property type="entry name" value="GLUTATHIONE S-TRANSFERASE C-TERMINAL DOMAIN-CONTAINING PROTEIN"/>
    <property type="match status" value="1"/>
</dbReference>
<dbReference type="FunFam" id="3.40.50.150:FF:000725">
    <property type="entry name" value="Glutathione S-transferase, C-terminal domain-containing"/>
    <property type="match status" value="1"/>
</dbReference>
<feature type="domain" description="Methyltransferase" evidence="1">
    <location>
        <begin position="350"/>
        <end position="473"/>
    </location>
</feature>
<dbReference type="GeneID" id="114327775"/>
<dbReference type="RefSeq" id="XP_028132285.1">
    <property type="nucleotide sequence ID" value="XM_028276484.1"/>
</dbReference>
<proteinExistence type="predicted"/>
<keyword evidence="3" id="KW-1185">Reference proteome</keyword>
<evidence type="ECO:0000313" key="4">
    <source>
        <dbReference type="RefSeq" id="XP_028132285.1"/>
    </source>
</evidence>
<dbReference type="AlphaFoldDB" id="A0A6P7FGC3"/>
<organism evidence="4">
    <name type="scientific">Diabrotica virgifera virgifera</name>
    <name type="common">western corn rootworm</name>
    <dbReference type="NCBI Taxonomy" id="50390"/>
    <lineage>
        <taxon>Eukaryota</taxon>
        <taxon>Metazoa</taxon>
        <taxon>Ecdysozoa</taxon>
        <taxon>Arthropoda</taxon>
        <taxon>Hexapoda</taxon>
        <taxon>Insecta</taxon>
        <taxon>Pterygota</taxon>
        <taxon>Neoptera</taxon>
        <taxon>Endopterygota</taxon>
        <taxon>Coleoptera</taxon>
        <taxon>Polyphaga</taxon>
        <taxon>Cucujiformia</taxon>
        <taxon>Chrysomeloidea</taxon>
        <taxon>Chrysomelidae</taxon>
        <taxon>Galerucinae</taxon>
        <taxon>Diabroticina</taxon>
        <taxon>Diabroticites</taxon>
        <taxon>Diabrotica</taxon>
    </lineage>
</organism>
<name>A0A6P7FGC3_DIAVI</name>
<dbReference type="FunCoup" id="A0A6P7FGC3">
    <property type="interactions" value="1694"/>
</dbReference>
<dbReference type="Proteomes" id="UP001652700">
    <property type="component" value="Unplaced"/>
</dbReference>
<dbReference type="KEGG" id="dvv:114327775"/>
<evidence type="ECO:0000313" key="2">
    <source>
        <dbReference type="EnsemblMetazoa" id="XP_028132285.1"/>
    </source>
</evidence>
<dbReference type="SUPFAM" id="SSF53335">
    <property type="entry name" value="S-adenosyl-L-methionine-dependent methyltransferases"/>
    <property type="match status" value="1"/>
</dbReference>
<dbReference type="Gene3D" id="3.40.50.150">
    <property type="entry name" value="Vaccinia Virus protein VP39"/>
    <property type="match status" value="1"/>
</dbReference>
<dbReference type="PANTHER" id="PTHR13369">
    <property type="match status" value="1"/>
</dbReference>
<gene>
    <name evidence="4" type="primary">LOC114327775</name>
</gene>
<evidence type="ECO:0000313" key="3">
    <source>
        <dbReference type="Proteomes" id="UP001652700"/>
    </source>
</evidence>
<dbReference type="OrthoDB" id="206598at2759"/>
<dbReference type="CTD" id="79807"/>
<dbReference type="EnsemblMetazoa" id="XM_028276484.1">
    <property type="protein sequence ID" value="XP_028132285.1"/>
    <property type="gene ID" value="LOC114327775"/>
</dbReference>